<dbReference type="GO" id="GO:0000270">
    <property type="term" value="P:peptidoglycan metabolic process"/>
    <property type="evidence" value="ECO:0007669"/>
    <property type="project" value="UniProtKB-UniRule"/>
</dbReference>
<dbReference type="EMBL" id="VMRG01000001">
    <property type="protein sequence ID" value="KAA6233206.1"/>
    <property type="molecule type" value="Genomic_DNA"/>
</dbReference>
<dbReference type="EMBL" id="RXYK01000002">
    <property type="protein sequence ID" value="RTY39471.1"/>
    <property type="molecule type" value="Genomic_DNA"/>
</dbReference>
<evidence type="ECO:0000256" key="1">
    <source>
        <dbReference type="ARBA" id="ARBA00023239"/>
    </source>
</evidence>
<keyword evidence="1 3" id="KW-0456">Lyase</keyword>
<keyword evidence="3" id="KW-0564">Palmitate</keyword>
<dbReference type="Proteomes" id="UP000327458">
    <property type="component" value="Unassembled WGS sequence"/>
</dbReference>
<evidence type="ECO:0000313" key="12">
    <source>
        <dbReference type="Proteomes" id="UP000489351"/>
    </source>
</evidence>
<evidence type="ECO:0000256" key="3">
    <source>
        <dbReference type="HAMAP-Rule" id="MF_02071"/>
    </source>
</evidence>
<gene>
    <name evidence="3" type="primary">rlpA</name>
    <name evidence="9" type="ORF">EKD02_02005</name>
    <name evidence="7" type="ORF">FP507_09315</name>
    <name evidence="8" type="ORF">GJ685_01800</name>
</gene>
<dbReference type="EC" id="4.2.2.-" evidence="3"/>
<comment type="caution">
    <text evidence="9">The sequence shown here is derived from an EMBL/GenBank/DDBJ whole genome shotgun (WGS) entry which is preliminary data.</text>
</comment>
<feature type="chain" id="PRO_5044600298" description="Probable endolytic peptidoglycan transglycosylase RlpA" evidence="5">
    <location>
        <begin position="23"/>
        <end position="165"/>
    </location>
</feature>
<dbReference type="InterPro" id="IPR012997">
    <property type="entry name" value="RplA"/>
</dbReference>
<dbReference type="GO" id="GO:0071555">
    <property type="term" value="P:cell wall organization"/>
    <property type="evidence" value="ECO:0007669"/>
    <property type="project" value="UniProtKB-KW"/>
</dbReference>
<dbReference type="HAMAP" id="MF_02071">
    <property type="entry name" value="RlpA"/>
    <property type="match status" value="1"/>
</dbReference>
<protein>
    <recommendedName>
        <fullName evidence="3">Probable endolytic peptidoglycan transglycosylase RlpA</fullName>
        <ecNumber evidence="3">4.2.2.-</ecNumber>
    </recommendedName>
</protein>
<evidence type="ECO:0000259" key="6">
    <source>
        <dbReference type="Pfam" id="PF03330"/>
    </source>
</evidence>
<sequence>MTRKKIVIAAFLAIMATGTITSCQNSLQLSRNTPSSSDSTLADNAAMQDGTSVDCQPECFLMTTGIASYYADRFHGRTTANGETFDMNDLTAAHKSLPFGTWVRVTNMENGREVTVRINDRGPYVGQRIIDLSREAAKVIGLIKPGTGEVKLEAFEENPDTSISG</sequence>
<evidence type="ECO:0000313" key="7">
    <source>
        <dbReference type="EMBL" id="KAA6233206.1"/>
    </source>
</evidence>
<evidence type="ECO:0000313" key="11">
    <source>
        <dbReference type="Proteomes" id="UP000327458"/>
    </source>
</evidence>
<reference evidence="7 11" key="2">
    <citation type="submission" date="2019-07" db="EMBL/GenBank/DDBJ databases">
        <title>Draft genome Sequence of Chlorobium phaeovibrioides sp. strain PhvTcv-s14, from the Phylum Chlorobi.</title>
        <authorList>
            <person name="Babenko V."/>
            <person name="Boldyreva D."/>
            <person name="Kanygina A."/>
            <person name="Selezneva O."/>
            <person name="Akopiyan T."/>
            <person name="Lunina O."/>
        </authorList>
    </citation>
    <scope>NUCLEOTIDE SEQUENCE [LARGE SCALE GENOMIC DNA]</scope>
    <source>
        <strain evidence="7 11">GrTcv12</strain>
    </source>
</reference>
<comment type="subcellular location">
    <subcellularLocation>
        <location evidence="3">Cell membrane</location>
        <topology evidence="3">Lipid-anchor</topology>
    </subcellularLocation>
</comment>
<dbReference type="AlphaFoldDB" id="A0A3S0L2Q1"/>
<evidence type="ECO:0000256" key="5">
    <source>
        <dbReference type="SAM" id="SignalP"/>
    </source>
</evidence>
<feature type="domain" description="RlpA-like protein double-psi beta-barrel" evidence="6">
    <location>
        <begin position="63"/>
        <end position="151"/>
    </location>
</feature>
<comment type="similarity">
    <text evidence="3 4">Belongs to the RlpA family.</text>
</comment>
<organism evidence="9 10">
    <name type="scientific">Chlorobium phaeovibrioides</name>
    <dbReference type="NCBI Taxonomy" id="1094"/>
    <lineage>
        <taxon>Bacteria</taxon>
        <taxon>Pseudomonadati</taxon>
        <taxon>Chlorobiota</taxon>
        <taxon>Chlorobiia</taxon>
        <taxon>Chlorobiales</taxon>
        <taxon>Chlorobiaceae</taxon>
        <taxon>Chlorobium/Pelodictyon group</taxon>
        <taxon>Chlorobium</taxon>
    </lineage>
</organism>
<reference evidence="8 12" key="3">
    <citation type="submission" date="2019-11" db="EMBL/GenBank/DDBJ databases">
        <title>Green- and brown-colored morphotypes of Chlorobia in the stratified aquatic ecosystems of Kandalaksha Gulf (White Sea): A model for study of the accessory genome evolution.</title>
        <authorList>
            <person name="Grouzdev D.S."/>
        </authorList>
    </citation>
    <scope>NUCLEOTIDE SEQUENCE [LARGE SCALE GENOMIC DNA]</scope>
    <source>
        <strain evidence="8 12">ZM</strain>
    </source>
</reference>
<dbReference type="PANTHER" id="PTHR34183:SF1">
    <property type="entry name" value="ENDOLYTIC PEPTIDOGLYCAN TRANSGLYCOSYLASE RLPA"/>
    <property type="match status" value="1"/>
</dbReference>
<keyword evidence="3" id="KW-0472">Membrane</keyword>
<dbReference type="PROSITE" id="PS51257">
    <property type="entry name" value="PROKAR_LIPOPROTEIN"/>
    <property type="match status" value="1"/>
</dbReference>
<dbReference type="EMBL" id="WUBZ01000004">
    <property type="protein sequence ID" value="MWV53799.1"/>
    <property type="molecule type" value="Genomic_DNA"/>
</dbReference>
<dbReference type="GO" id="GO:0005886">
    <property type="term" value="C:plasma membrane"/>
    <property type="evidence" value="ECO:0007669"/>
    <property type="project" value="UniProtKB-SubCell"/>
</dbReference>
<dbReference type="InterPro" id="IPR009009">
    <property type="entry name" value="RlpA-like_DPBB"/>
</dbReference>
<dbReference type="Pfam" id="PF03330">
    <property type="entry name" value="DPBB_1"/>
    <property type="match status" value="1"/>
</dbReference>
<feature type="signal peptide" evidence="5">
    <location>
        <begin position="1"/>
        <end position="22"/>
    </location>
</feature>
<keyword evidence="2 3" id="KW-0961">Cell wall biogenesis/degradation</keyword>
<keyword evidence="3" id="KW-1003">Cell membrane</keyword>
<dbReference type="NCBIfam" id="TIGR00413">
    <property type="entry name" value="rlpA"/>
    <property type="match status" value="1"/>
</dbReference>
<evidence type="ECO:0000313" key="10">
    <source>
        <dbReference type="Proteomes" id="UP000279908"/>
    </source>
</evidence>
<dbReference type="Proteomes" id="UP000279908">
    <property type="component" value="Unassembled WGS sequence"/>
</dbReference>
<name>A0A3S0L2Q1_CHLPH</name>
<dbReference type="SUPFAM" id="SSF50685">
    <property type="entry name" value="Barwin-like endoglucanases"/>
    <property type="match status" value="1"/>
</dbReference>
<dbReference type="InterPro" id="IPR034718">
    <property type="entry name" value="RlpA"/>
</dbReference>
<dbReference type="GO" id="GO:0008932">
    <property type="term" value="F:lytic endotransglycosylase activity"/>
    <property type="evidence" value="ECO:0007669"/>
    <property type="project" value="UniProtKB-UniRule"/>
</dbReference>
<dbReference type="RefSeq" id="WP_011890894.1">
    <property type="nucleotide sequence ID" value="NZ_CP041698.1"/>
</dbReference>
<proteinExistence type="inferred from homology"/>
<evidence type="ECO:0000313" key="9">
    <source>
        <dbReference type="EMBL" id="RTY39471.1"/>
    </source>
</evidence>
<accession>A0A3S0L2Q1</accession>
<evidence type="ECO:0000256" key="4">
    <source>
        <dbReference type="RuleBase" id="RU003495"/>
    </source>
</evidence>
<dbReference type="OMA" id="WVRVTNM"/>
<reference evidence="9 10" key="1">
    <citation type="submission" date="2018-12" db="EMBL/GenBank/DDBJ databases">
        <authorList>
            <person name="Lunina O.N."/>
            <person name="Grouzdev D.S."/>
            <person name="Gorlenko V.M."/>
            <person name="Savvichev A.S."/>
        </authorList>
    </citation>
    <scope>NUCLEOTIDE SEQUENCE [LARGE SCALE GENOMIC DNA]</scope>
    <source>
        <strain evidence="9 10">BrKhr-17</strain>
    </source>
</reference>
<dbReference type="Proteomes" id="UP000489351">
    <property type="component" value="Unassembled WGS sequence"/>
</dbReference>
<dbReference type="Gene3D" id="2.40.40.10">
    <property type="entry name" value="RlpA-like domain"/>
    <property type="match status" value="1"/>
</dbReference>
<keyword evidence="3" id="KW-0449">Lipoprotein</keyword>
<dbReference type="CDD" id="cd22268">
    <property type="entry name" value="DPBB_RlpA-like"/>
    <property type="match status" value="1"/>
</dbReference>
<evidence type="ECO:0000256" key="2">
    <source>
        <dbReference type="ARBA" id="ARBA00023316"/>
    </source>
</evidence>
<comment type="function">
    <text evidence="3">Lytic transglycosylase with a strong preference for naked glycan strands that lack stem peptides.</text>
</comment>
<keyword evidence="5" id="KW-0732">Signal</keyword>
<dbReference type="InterPro" id="IPR036908">
    <property type="entry name" value="RlpA-like_sf"/>
</dbReference>
<dbReference type="PANTHER" id="PTHR34183">
    <property type="entry name" value="ENDOLYTIC PEPTIDOGLYCAN TRANSGLYCOSYLASE RLPA"/>
    <property type="match status" value="1"/>
</dbReference>
<evidence type="ECO:0000313" key="8">
    <source>
        <dbReference type="EMBL" id="MWV53799.1"/>
    </source>
</evidence>
<keyword evidence="12" id="KW-1185">Reference proteome</keyword>